<dbReference type="GO" id="GO:1901135">
    <property type="term" value="P:carbohydrate derivative metabolic process"/>
    <property type="evidence" value="ECO:0007669"/>
    <property type="project" value="InterPro"/>
</dbReference>
<sequence>MNPLSAFISLDDPQKEALGIQYTPQEIHDQVDLWASSVERVFKYRERLTELFNSVSEKKKNLIYLAGAGTSEFVGHCLQGLFRQNFPIPVQVVSTGKLVTHPEEYFAHINPLMISFARSGDSPESCGAYEIANQFSDSICHLVITCNKEGGLARRARHDPNSLVIDLDEKTNDRGLAMTASFSNMVIAGQACSQIHSPEEYTQKLPQLVAAGRKVLTMASEVVKKTAESDFQRAVFLGSGSHYGTAIESHLKLQELTSGQIMCGYNTFLDVRHGPKAVINKQTLVVAFLASDPYVRRYELELLKEIRQQELGKTTILIGEGLDDEISRYGDEVIDIKSDSQPALPDSLTPPVLVMIGQLLGLFKSLHLGFKPDSPSKTGVIHRVVQGVKVYDPKIFTEKGIFQEIRG</sequence>
<name>A0A7T1AL40_ATRLM</name>
<dbReference type="SUPFAM" id="SSF53697">
    <property type="entry name" value="SIS domain"/>
    <property type="match status" value="1"/>
</dbReference>
<dbReference type="Pfam" id="PF01380">
    <property type="entry name" value="SIS"/>
    <property type="match status" value="2"/>
</dbReference>
<keyword evidence="3" id="KW-1185">Reference proteome</keyword>
<dbReference type="AlphaFoldDB" id="A0A7T1AL40"/>
<accession>A0A7T1AL40</accession>
<dbReference type="Gene3D" id="3.40.50.10490">
    <property type="entry name" value="Glucose-6-phosphate isomerase like protein, domain 1"/>
    <property type="match status" value="2"/>
</dbReference>
<dbReference type="EC" id="5.3.1.-" evidence="2"/>
<feature type="domain" description="SIS" evidence="1">
    <location>
        <begin position="51"/>
        <end position="201"/>
    </location>
</feature>
<proteinExistence type="predicted"/>
<evidence type="ECO:0000313" key="3">
    <source>
        <dbReference type="Proteomes" id="UP000594463"/>
    </source>
</evidence>
<feature type="domain" description="SIS" evidence="1">
    <location>
        <begin position="219"/>
        <end position="375"/>
    </location>
</feature>
<dbReference type="PANTHER" id="PTHR10937:SF4">
    <property type="entry name" value="GLUCOSAMINE-6-PHOSPHATE DEAMINASE"/>
    <property type="match status" value="1"/>
</dbReference>
<gene>
    <name evidence="2" type="primary">agaS_1</name>
    <name evidence="2" type="ORF">RT761_01125</name>
</gene>
<keyword evidence="2" id="KW-0413">Isomerase</keyword>
<dbReference type="Proteomes" id="UP000594463">
    <property type="component" value="Chromosome"/>
</dbReference>
<evidence type="ECO:0000313" key="2">
    <source>
        <dbReference type="EMBL" id="QPM67912.1"/>
    </source>
</evidence>
<protein>
    <submittedName>
        <fullName evidence="2">Tagatose-6-phosphate ketose/aldose isomerase</fullName>
        <ecNumber evidence="2">5.3.1.-</ecNumber>
    </submittedName>
</protein>
<reference evidence="2 3" key="1">
    <citation type="journal article" date="2021" name="Nat. Commun.">
        <title>Isolation of a member of the candidate phylum Atribacteria reveals a unique cell membrane structure.</title>
        <authorList>
            <person name="Taiki K."/>
            <person name="Nobu M.K."/>
            <person name="Kusada H."/>
            <person name="Meng X.-Y."/>
            <person name="Hosoki N."/>
            <person name="Uematsu K."/>
            <person name="Yoshioka H."/>
            <person name="Kamagata Y."/>
            <person name="Tamaki H."/>
        </authorList>
    </citation>
    <scope>NUCLEOTIDE SEQUENCE [LARGE SCALE GENOMIC DNA]</scope>
    <source>
        <strain evidence="2 3">RT761</strain>
    </source>
</reference>
<dbReference type="GO" id="GO:0016853">
    <property type="term" value="F:isomerase activity"/>
    <property type="evidence" value="ECO:0007669"/>
    <property type="project" value="UniProtKB-KW"/>
</dbReference>
<dbReference type="PANTHER" id="PTHR10937">
    <property type="entry name" value="GLUCOSAMINE--FRUCTOSE-6-PHOSPHATE AMINOTRANSFERASE, ISOMERIZING"/>
    <property type="match status" value="1"/>
</dbReference>
<evidence type="ECO:0000259" key="1">
    <source>
        <dbReference type="PROSITE" id="PS51464"/>
    </source>
</evidence>
<dbReference type="RefSeq" id="WP_218113081.1">
    <property type="nucleotide sequence ID" value="NZ_CP065383.1"/>
</dbReference>
<dbReference type="KEGG" id="alam:RT761_01125"/>
<organism evidence="2 3">
    <name type="scientific">Atribacter laminatus</name>
    <dbReference type="NCBI Taxonomy" id="2847778"/>
    <lineage>
        <taxon>Bacteria</taxon>
        <taxon>Pseudomonadati</taxon>
        <taxon>Atribacterota</taxon>
        <taxon>Atribacteria</taxon>
        <taxon>Atribacterales</taxon>
        <taxon>Atribacteraceae</taxon>
        <taxon>Atribacter</taxon>
    </lineage>
</organism>
<dbReference type="InterPro" id="IPR001347">
    <property type="entry name" value="SIS_dom"/>
</dbReference>
<dbReference type="PROSITE" id="PS51464">
    <property type="entry name" value="SIS"/>
    <property type="match status" value="2"/>
</dbReference>
<dbReference type="GO" id="GO:0097367">
    <property type="term" value="F:carbohydrate derivative binding"/>
    <property type="evidence" value="ECO:0007669"/>
    <property type="project" value="InterPro"/>
</dbReference>
<dbReference type="EMBL" id="CP065383">
    <property type="protein sequence ID" value="QPM67912.1"/>
    <property type="molecule type" value="Genomic_DNA"/>
</dbReference>
<dbReference type="InterPro" id="IPR046348">
    <property type="entry name" value="SIS_dom_sf"/>
</dbReference>